<keyword evidence="2" id="KW-0604">Photosystem II</keyword>
<evidence type="ECO:0000256" key="3">
    <source>
        <dbReference type="SAM" id="SignalP"/>
    </source>
</evidence>
<dbReference type="PANTHER" id="PTHR47199">
    <property type="entry name" value="PHOTOSYSTEM II STABILITY/ASSEMBLY FACTOR HCF136, CHLOROPLASTIC"/>
    <property type="match status" value="1"/>
</dbReference>
<dbReference type="GO" id="GO:0015979">
    <property type="term" value="P:photosynthesis"/>
    <property type="evidence" value="ECO:0007669"/>
    <property type="project" value="UniProtKB-KW"/>
</dbReference>
<protein>
    <recommendedName>
        <fullName evidence="4">Photosynthesis system II assembly factor Ycf48/Hcf136-like domain-containing protein</fullName>
    </recommendedName>
</protein>
<dbReference type="STRING" id="1122198.SAMN02745729_101263"/>
<keyword evidence="1" id="KW-0602">Photosynthesis</keyword>
<feature type="signal peptide" evidence="3">
    <location>
        <begin position="1"/>
        <end position="30"/>
    </location>
</feature>
<reference evidence="6" key="1">
    <citation type="submission" date="2016-10" db="EMBL/GenBank/DDBJ databases">
        <authorList>
            <person name="Varghese N."/>
            <person name="Submissions S."/>
        </authorList>
    </citation>
    <scope>NUCLEOTIDE SEQUENCE [LARGE SCALE GENOMIC DNA]</scope>
    <source>
        <strain evidence="6">DSM 11526</strain>
    </source>
</reference>
<keyword evidence="3" id="KW-0732">Signal</keyword>
<dbReference type="OrthoDB" id="9813892at2"/>
<evidence type="ECO:0000256" key="2">
    <source>
        <dbReference type="ARBA" id="ARBA00023276"/>
    </source>
</evidence>
<proteinExistence type="predicted"/>
<dbReference type="InterPro" id="IPR015943">
    <property type="entry name" value="WD40/YVTN_repeat-like_dom_sf"/>
</dbReference>
<dbReference type="AlphaFoldDB" id="A0A1H3XTP9"/>
<dbReference type="PANTHER" id="PTHR47199:SF2">
    <property type="entry name" value="PHOTOSYSTEM II STABILITY_ASSEMBLY FACTOR HCF136, CHLOROPLASTIC"/>
    <property type="match status" value="1"/>
</dbReference>
<dbReference type="Pfam" id="PF14870">
    <property type="entry name" value="PSII_BNR"/>
    <property type="match status" value="1"/>
</dbReference>
<gene>
    <name evidence="5" type="ORF">SAMN02745729_101263</name>
</gene>
<name>A0A1H3XTP9_9GAMM</name>
<feature type="domain" description="Photosynthesis system II assembly factor Ycf48/Hcf136-like" evidence="4">
    <location>
        <begin position="171"/>
        <end position="252"/>
    </location>
</feature>
<dbReference type="Proteomes" id="UP000242469">
    <property type="component" value="Unassembled WGS sequence"/>
</dbReference>
<dbReference type="EMBL" id="FNRJ01000001">
    <property type="protein sequence ID" value="SEA02799.1"/>
    <property type="molecule type" value="Genomic_DNA"/>
</dbReference>
<dbReference type="Gene3D" id="2.130.10.10">
    <property type="entry name" value="YVTN repeat-like/Quinoprotein amine dehydrogenase"/>
    <property type="match status" value="1"/>
</dbReference>
<dbReference type="SUPFAM" id="SSF110296">
    <property type="entry name" value="Oligoxyloglucan reducing end-specific cellobiohydrolase"/>
    <property type="match status" value="1"/>
</dbReference>
<keyword evidence="6" id="KW-1185">Reference proteome</keyword>
<organism evidence="5 6">
    <name type="scientific">Marinobacterium iners DSM 11526</name>
    <dbReference type="NCBI Taxonomy" id="1122198"/>
    <lineage>
        <taxon>Bacteria</taxon>
        <taxon>Pseudomonadati</taxon>
        <taxon>Pseudomonadota</taxon>
        <taxon>Gammaproteobacteria</taxon>
        <taxon>Oceanospirillales</taxon>
        <taxon>Oceanospirillaceae</taxon>
        <taxon>Marinobacterium</taxon>
    </lineage>
</organism>
<accession>A0A1H3XTP9</accession>
<evidence type="ECO:0000259" key="4">
    <source>
        <dbReference type="Pfam" id="PF14870"/>
    </source>
</evidence>
<dbReference type="RefSeq" id="WP_091821854.1">
    <property type="nucleotide sequence ID" value="NZ_FNRJ01000001.1"/>
</dbReference>
<sequence>MKIKNARFNQVLKASVLSTLLISAADFSLAQPADRNSVPDLLELPAQQAARGLQSIQLGIALAGERLVSVGEKGIVLLSDDNGRSWRQSSGVPVSVTLTDVEFASPMDGWAAGHSGVILHTADGGETWTLQMDGYKAADLIYQEARRRLDAGMPDAEDAVRNAEYLVKEGADKPFLDLFFADQNRGWAVGAYGIALHTLDGGQSWQSSVELIPNTGGRHLYSVQMEGSRRIIAGEQGNLFRHGAEALTYSRVETPYEGTFFGFVPLYNDELLVFGLRGNVWCSSNAGWEAIDLGSEATLTAGLKLKDGHILLADEGGHLMLGNDRGLDFKKLDINPVPSITDMTLARDGALILATARGPVRLEDSIFALEDK</sequence>
<feature type="chain" id="PRO_5017327074" description="Photosynthesis system II assembly factor Ycf48/Hcf136-like domain-containing protein" evidence="3">
    <location>
        <begin position="31"/>
        <end position="372"/>
    </location>
</feature>
<evidence type="ECO:0000256" key="1">
    <source>
        <dbReference type="ARBA" id="ARBA00022531"/>
    </source>
</evidence>
<dbReference type="InterPro" id="IPR028203">
    <property type="entry name" value="PSII_CF48-like_dom"/>
</dbReference>
<evidence type="ECO:0000313" key="6">
    <source>
        <dbReference type="Proteomes" id="UP000242469"/>
    </source>
</evidence>
<evidence type="ECO:0000313" key="5">
    <source>
        <dbReference type="EMBL" id="SEA02799.1"/>
    </source>
</evidence>
<dbReference type="GO" id="GO:0009523">
    <property type="term" value="C:photosystem II"/>
    <property type="evidence" value="ECO:0007669"/>
    <property type="project" value="UniProtKB-KW"/>
</dbReference>